<dbReference type="InterPro" id="IPR052523">
    <property type="entry name" value="Trichothecene_AcTrans"/>
</dbReference>
<feature type="domain" description="N-acetyltransferase" evidence="1">
    <location>
        <begin position="108"/>
        <end position="242"/>
    </location>
</feature>
<proteinExistence type="predicted"/>
<dbReference type="OrthoDB" id="61113at2759"/>
<dbReference type="PANTHER" id="PTHR42791">
    <property type="entry name" value="GNAT FAMILY ACETYLTRANSFERASE"/>
    <property type="match status" value="1"/>
</dbReference>
<protein>
    <recommendedName>
        <fullName evidence="1">N-acetyltransferase domain-containing protein</fullName>
    </recommendedName>
</protein>
<dbReference type="CDD" id="cd04301">
    <property type="entry name" value="NAT_SF"/>
    <property type="match status" value="1"/>
</dbReference>
<dbReference type="SUPFAM" id="SSF55729">
    <property type="entry name" value="Acyl-CoA N-acyltransferases (Nat)"/>
    <property type="match status" value="1"/>
</dbReference>
<organism evidence="2 3">
    <name type="scientific">Calocera viscosa (strain TUFC12733)</name>
    <dbReference type="NCBI Taxonomy" id="1330018"/>
    <lineage>
        <taxon>Eukaryota</taxon>
        <taxon>Fungi</taxon>
        <taxon>Dikarya</taxon>
        <taxon>Basidiomycota</taxon>
        <taxon>Agaricomycotina</taxon>
        <taxon>Dacrymycetes</taxon>
        <taxon>Dacrymycetales</taxon>
        <taxon>Dacrymycetaceae</taxon>
        <taxon>Calocera</taxon>
    </lineage>
</organism>
<dbReference type="Pfam" id="PF13508">
    <property type="entry name" value="Acetyltransf_7"/>
    <property type="match status" value="1"/>
</dbReference>
<keyword evidence="3" id="KW-1185">Reference proteome</keyword>
<evidence type="ECO:0000259" key="1">
    <source>
        <dbReference type="PROSITE" id="PS51186"/>
    </source>
</evidence>
<dbReference type="Gene3D" id="3.40.630.30">
    <property type="match status" value="1"/>
</dbReference>
<name>A0A167GFY4_CALVF</name>
<dbReference type="STRING" id="1330018.A0A167GFY4"/>
<evidence type="ECO:0000313" key="3">
    <source>
        <dbReference type="Proteomes" id="UP000076738"/>
    </source>
</evidence>
<dbReference type="Proteomes" id="UP000076738">
    <property type="component" value="Unassembled WGS sequence"/>
</dbReference>
<dbReference type="AlphaFoldDB" id="A0A167GFY4"/>
<dbReference type="PROSITE" id="PS51186">
    <property type="entry name" value="GNAT"/>
    <property type="match status" value="1"/>
</dbReference>
<accession>A0A167GFY4</accession>
<dbReference type="GO" id="GO:0016747">
    <property type="term" value="F:acyltransferase activity, transferring groups other than amino-acyl groups"/>
    <property type="evidence" value="ECO:0007669"/>
    <property type="project" value="InterPro"/>
</dbReference>
<dbReference type="EMBL" id="KV417340">
    <property type="protein sequence ID" value="KZO90516.1"/>
    <property type="molecule type" value="Genomic_DNA"/>
</dbReference>
<dbReference type="InterPro" id="IPR016181">
    <property type="entry name" value="Acyl_CoA_acyltransferase"/>
</dbReference>
<gene>
    <name evidence="2" type="ORF">CALVIDRAFT_542632</name>
</gene>
<evidence type="ECO:0000313" key="2">
    <source>
        <dbReference type="EMBL" id="KZO90516.1"/>
    </source>
</evidence>
<reference evidence="2 3" key="1">
    <citation type="journal article" date="2016" name="Mol. Biol. Evol.">
        <title>Comparative Genomics of Early-Diverging Mushroom-Forming Fungi Provides Insights into the Origins of Lignocellulose Decay Capabilities.</title>
        <authorList>
            <person name="Nagy L.G."/>
            <person name="Riley R."/>
            <person name="Tritt A."/>
            <person name="Adam C."/>
            <person name="Daum C."/>
            <person name="Floudas D."/>
            <person name="Sun H."/>
            <person name="Yadav J.S."/>
            <person name="Pangilinan J."/>
            <person name="Larsson K.H."/>
            <person name="Matsuura K."/>
            <person name="Barry K."/>
            <person name="Labutti K."/>
            <person name="Kuo R."/>
            <person name="Ohm R.A."/>
            <person name="Bhattacharya S.S."/>
            <person name="Shirouzu T."/>
            <person name="Yoshinaga Y."/>
            <person name="Martin F.M."/>
            <person name="Grigoriev I.V."/>
            <person name="Hibbett D.S."/>
        </authorList>
    </citation>
    <scope>NUCLEOTIDE SEQUENCE [LARGE SCALE GENOMIC DNA]</scope>
    <source>
        <strain evidence="2 3">TUFC12733</strain>
    </source>
</reference>
<sequence>MPPRNIQVRQLPEPTDAQIESITRVLMDAFYDDSTLQAVLSGQHKNEPVYHTFFRMQVLGLAHSGDIWIAEDETQEDAARKIVGVAGWFGPGRMFMDSQEQREAAEAIKLREVLPKDYAEWFLSFVRSPLVDFHLIPLPTPNLQYLPRVATFPDRWIGKTTEKDNWFLLALAVLPAYQGKGIGQALFRARAALALSDDRRVFWHAVLPETVAMYESWGAVIRGSEVFECMGRKAVVPKWLLELKSPTSGPP</sequence>
<dbReference type="PANTHER" id="PTHR42791:SF1">
    <property type="entry name" value="N-ACETYLTRANSFERASE DOMAIN-CONTAINING PROTEIN"/>
    <property type="match status" value="1"/>
</dbReference>
<dbReference type="InterPro" id="IPR000182">
    <property type="entry name" value="GNAT_dom"/>
</dbReference>